<reference evidence="2" key="1">
    <citation type="journal article" date="2022" name="Mol. Ecol. Resour.">
        <title>The genomes of chicory, endive, great burdock and yacon provide insights into Asteraceae palaeo-polyploidization history and plant inulin production.</title>
        <authorList>
            <person name="Fan W."/>
            <person name="Wang S."/>
            <person name="Wang H."/>
            <person name="Wang A."/>
            <person name="Jiang F."/>
            <person name="Liu H."/>
            <person name="Zhao H."/>
            <person name="Xu D."/>
            <person name="Zhang Y."/>
        </authorList>
    </citation>
    <scope>NUCLEOTIDE SEQUENCE [LARGE SCALE GENOMIC DNA]</scope>
    <source>
        <strain evidence="2">cv. Yunnan</strain>
    </source>
</reference>
<proteinExistence type="predicted"/>
<organism evidence="1 2">
    <name type="scientific">Smallanthus sonchifolius</name>
    <dbReference type="NCBI Taxonomy" id="185202"/>
    <lineage>
        <taxon>Eukaryota</taxon>
        <taxon>Viridiplantae</taxon>
        <taxon>Streptophyta</taxon>
        <taxon>Embryophyta</taxon>
        <taxon>Tracheophyta</taxon>
        <taxon>Spermatophyta</taxon>
        <taxon>Magnoliopsida</taxon>
        <taxon>eudicotyledons</taxon>
        <taxon>Gunneridae</taxon>
        <taxon>Pentapetalae</taxon>
        <taxon>asterids</taxon>
        <taxon>campanulids</taxon>
        <taxon>Asterales</taxon>
        <taxon>Asteraceae</taxon>
        <taxon>Asteroideae</taxon>
        <taxon>Heliantheae alliance</taxon>
        <taxon>Millerieae</taxon>
        <taxon>Smallanthus</taxon>
    </lineage>
</organism>
<dbReference type="Proteomes" id="UP001056120">
    <property type="component" value="Linkage Group LG08"/>
</dbReference>
<comment type="caution">
    <text evidence="1">The sequence shown here is derived from an EMBL/GenBank/DDBJ whole genome shotgun (WGS) entry which is preliminary data.</text>
</comment>
<protein>
    <submittedName>
        <fullName evidence="1">Uncharacterized protein</fullName>
    </submittedName>
</protein>
<accession>A0ACB9ILS7</accession>
<reference evidence="1 2" key="2">
    <citation type="journal article" date="2022" name="Mol. Ecol. Resour.">
        <title>The genomes of chicory, endive, great burdock and yacon provide insights into Asteraceae paleo-polyploidization history and plant inulin production.</title>
        <authorList>
            <person name="Fan W."/>
            <person name="Wang S."/>
            <person name="Wang H."/>
            <person name="Wang A."/>
            <person name="Jiang F."/>
            <person name="Liu H."/>
            <person name="Zhao H."/>
            <person name="Xu D."/>
            <person name="Zhang Y."/>
        </authorList>
    </citation>
    <scope>NUCLEOTIDE SEQUENCE [LARGE SCALE GENOMIC DNA]</scope>
    <source>
        <strain evidence="2">cv. Yunnan</strain>
        <tissue evidence="1">Leaves</tissue>
    </source>
</reference>
<evidence type="ECO:0000313" key="2">
    <source>
        <dbReference type="Proteomes" id="UP001056120"/>
    </source>
</evidence>
<sequence>METDAVLFINPGLDDRQARISVLWKEERGSPFAGGDVGRSVGQPPCPSFVALLMLKWKNAIDAGEYGLGKSKILKFCCGFVSRGHDYSIMLNPRKLLRELCLEIEQLQKRFLESIDKLAQAGIQIIKRYLQLNNRLILEMGMEVIRSEIWILKSLNK</sequence>
<keyword evidence="2" id="KW-1185">Reference proteome</keyword>
<evidence type="ECO:0000313" key="1">
    <source>
        <dbReference type="EMBL" id="KAI3808032.1"/>
    </source>
</evidence>
<dbReference type="EMBL" id="CM042025">
    <property type="protein sequence ID" value="KAI3808032.1"/>
    <property type="molecule type" value="Genomic_DNA"/>
</dbReference>
<name>A0ACB9ILS7_9ASTR</name>
<gene>
    <name evidence="1" type="ORF">L1987_23973</name>
</gene>